<dbReference type="InterPro" id="IPR042097">
    <property type="entry name" value="Aminopeptidase_N-like_N_sf"/>
</dbReference>
<comment type="cofactor">
    <cofactor evidence="2">
        <name>Zn(2+)</name>
        <dbReference type="ChEBI" id="CHEBI:29105"/>
    </cofactor>
</comment>
<feature type="domain" description="Peptidase M1 membrane alanine aminopeptidase" evidence="12">
    <location>
        <begin position="260"/>
        <end position="466"/>
    </location>
</feature>
<dbReference type="CDD" id="cd09603">
    <property type="entry name" value="M1_APN_like"/>
    <property type="match status" value="1"/>
</dbReference>
<dbReference type="GO" id="GO:0043171">
    <property type="term" value="P:peptide catabolic process"/>
    <property type="evidence" value="ECO:0007669"/>
    <property type="project" value="TreeGrafter"/>
</dbReference>
<keyword evidence="6" id="KW-0031">Aminopeptidase</keyword>
<dbReference type="Gene3D" id="1.25.10.10">
    <property type="entry name" value="Leucine-rich Repeat Variant"/>
    <property type="match status" value="1"/>
</dbReference>
<dbReference type="EC" id="3.4.11.2" evidence="4"/>
<evidence type="ECO:0000256" key="5">
    <source>
        <dbReference type="ARBA" id="ARBA00015611"/>
    </source>
</evidence>
<proteinExistence type="inferred from homology"/>
<dbReference type="InterPro" id="IPR045357">
    <property type="entry name" value="Aminopeptidase_N-like_N"/>
</dbReference>
<keyword evidence="8" id="KW-0479">Metal-binding</keyword>
<dbReference type="PRINTS" id="PR00756">
    <property type="entry name" value="ALADIPTASE"/>
</dbReference>
<protein>
    <recommendedName>
        <fullName evidence="5">Aminopeptidase N</fullName>
        <ecNumber evidence="4">3.4.11.2</ecNumber>
    </recommendedName>
</protein>
<dbReference type="EMBL" id="JADKYY010000002">
    <property type="protein sequence ID" value="MBF5026574.1"/>
    <property type="molecule type" value="Genomic_DNA"/>
</dbReference>
<dbReference type="PANTHER" id="PTHR11533:SF174">
    <property type="entry name" value="PUROMYCIN-SENSITIVE AMINOPEPTIDASE-RELATED"/>
    <property type="match status" value="1"/>
</dbReference>
<evidence type="ECO:0000256" key="1">
    <source>
        <dbReference type="ARBA" id="ARBA00000098"/>
    </source>
</evidence>
<dbReference type="InterPro" id="IPR011989">
    <property type="entry name" value="ARM-like"/>
</dbReference>
<dbReference type="PANTHER" id="PTHR11533">
    <property type="entry name" value="PROTEASE M1 ZINC METALLOPROTEASE"/>
    <property type="match status" value="1"/>
</dbReference>
<feature type="domain" description="Aminopeptidase N-like N-terminal" evidence="13">
    <location>
        <begin position="32"/>
        <end position="222"/>
    </location>
</feature>
<dbReference type="Gene3D" id="2.60.40.1730">
    <property type="entry name" value="tricorn interacting facor f3 domain"/>
    <property type="match status" value="1"/>
</dbReference>
<gene>
    <name evidence="14" type="ORF">IC612_02025</name>
</gene>
<evidence type="ECO:0000313" key="15">
    <source>
        <dbReference type="Proteomes" id="UP000694480"/>
    </source>
</evidence>
<evidence type="ECO:0000313" key="14">
    <source>
        <dbReference type="EMBL" id="MBF5026574.1"/>
    </source>
</evidence>
<dbReference type="Gene3D" id="1.10.390.10">
    <property type="entry name" value="Neutral Protease Domain 2"/>
    <property type="match status" value="1"/>
</dbReference>
<dbReference type="GO" id="GO:0005737">
    <property type="term" value="C:cytoplasm"/>
    <property type="evidence" value="ECO:0007669"/>
    <property type="project" value="TreeGrafter"/>
</dbReference>
<evidence type="ECO:0000256" key="7">
    <source>
        <dbReference type="ARBA" id="ARBA00022670"/>
    </source>
</evidence>
<dbReference type="GO" id="GO:0016285">
    <property type="term" value="F:alanyl aminopeptidase activity"/>
    <property type="evidence" value="ECO:0007669"/>
    <property type="project" value="UniProtKB-EC"/>
</dbReference>
<dbReference type="GO" id="GO:0005615">
    <property type="term" value="C:extracellular space"/>
    <property type="evidence" value="ECO:0007669"/>
    <property type="project" value="TreeGrafter"/>
</dbReference>
<dbReference type="GO" id="GO:0006508">
    <property type="term" value="P:proteolysis"/>
    <property type="evidence" value="ECO:0007669"/>
    <property type="project" value="UniProtKB-KW"/>
</dbReference>
<organism evidence="14 15">
    <name type="scientific">Planobacterium oryzisoli</name>
    <dbReference type="NCBI Taxonomy" id="2771435"/>
    <lineage>
        <taxon>Bacteria</taxon>
        <taxon>Pseudomonadati</taxon>
        <taxon>Bacteroidota</taxon>
        <taxon>Flavobacteriia</taxon>
        <taxon>Flavobacteriales</taxon>
        <taxon>Weeksellaceae</taxon>
        <taxon>Chryseobacterium group</taxon>
        <taxon>Chryseobacterium</taxon>
    </lineage>
</organism>
<keyword evidence="9" id="KW-0378">Hydrolase</keyword>
<keyword evidence="15" id="KW-1185">Reference proteome</keyword>
<evidence type="ECO:0000256" key="3">
    <source>
        <dbReference type="ARBA" id="ARBA00010136"/>
    </source>
</evidence>
<evidence type="ECO:0000256" key="6">
    <source>
        <dbReference type="ARBA" id="ARBA00022438"/>
    </source>
</evidence>
<dbReference type="GO" id="GO:0042277">
    <property type="term" value="F:peptide binding"/>
    <property type="evidence" value="ECO:0007669"/>
    <property type="project" value="TreeGrafter"/>
</dbReference>
<dbReference type="SUPFAM" id="SSF55486">
    <property type="entry name" value="Metalloproteases ('zincins'), catalytic domain"/>
    <property type="match status" value="1"/>
</dbReference>
<evidence type="ECO:0000256" key="9">
    <source>
        <dbReference type="ARBA" id="ARBA00022801"/>
    </source>
</evidence>
<comment type="catalytic activity">
    <reaction evidence="1">
        <text>Release of an N-terminal amino acid, Xaa-|-Yaa- from a peptide, amide or arylamide. Xaa is preferably Ala, but may be most amino acids including Pro (slow action). When a terminal hydrophobic residue is followed by a prolyl residue, the two may be released as an intact Xaa-Pro dipeptide.</text>
        <dbReference type="EC" id="3.4.11.2"/>
    </reaction>
</comment>
<dbReference type="InterPro" id="IPR027268">
    <property type="entry name" value="Peptidase_M4/M1_CTD_sf"/>
</dbReference>
<dbReference type="Pfam" id="PF17900">
    <property type="entry name" value="Peptidase_M1_N"/>
    <property type="match status" value="1"/>
</dbReference>
<evidence type="ECO:0000256" key="11">
    <source>
        <dbReference type="ARBA" id="ARBA00023049"/>
    </source>
</evidence>
<dbReference type="AlphaFoldDB" id="A0A931EAP7"/>
<dbReference type="SUPFAM" id="SSF48371">
    <property type="entry name" value="ARM repeat"/>
    <property type="match status" value="1"/>
</dbReference>
<sequence>MFGPWYFVSAQALESSAIGKYHPSHTKTTELEHTKLKVAIDLEKEELQGEAWISASPYFYPSDSLVLNAKAMLIHQVSLDRNSNLKPLNFTYKDDILKINLDKSYSKNEKYTVYVKYTARPNQILQKGSAAISEAKGLYFINASGIRKDKPTQIWTQGETEASSVWFPTIDKPNIKTTQEIYITVPNRFLTLSNGVLKSSLPTGTDLRTDHWVLDKKHAPYLFFMGIGEYAVVKDKWRNIPVDYYVEKKYESQAKGIFGNTPEMLEFFSKRLNYDYPWNKYAQMTARDYVSGAMENTTAVLHSDMSQQSAAALADENIWEDVIAHEVFHHWFGNIVTTESWSNLSVNESFANYSEYLWNEHKYGQDLADYGLNKALEVYFRDPSLWTKDLVRFKYHSREDMFDAVSYNKGGGVLHMLRKFLGDDAFFAGLHEYLRANEYATGEVHQVRLAFEKISGKDLNWFFNQWFYGAGHPVLDHTLSYEPIKKQVRLVVRQTQSQGLFEFPLAVDFYLNGKAVRHHFWVKASKQNEFAIPLEKMADFVVLNPDGVLLSQIKDDKKPEHYLQQFQGAKEFYNRAKALEGAGRTPDNLNSLKVFLLALKDSNFRLRTQALKLLDLSRSEHLKSGVDRVLDLAQNDSKTLVRGQALAALAKTKDRKYLPLYERSLLVKSNAVRANALAAIVELDPSRFQNLSAGLDMREWNDEAISRLLPFIVKDKVEQHRTAIAQTVAFYPFLAFEDPVLGDWAKKGYQWIMESDDLESTEKISSVMKQVLKELKSNPQAKVVLLQILREGQSAKLALLRSNPSSDSVKEQVELLNRIVEEYQK</sequence>
<dbReference type="Proteomes" id="UP000694480">
    <property type="component" value="Unassembled WGS sequence"/>
</dbReference>
<comment type="caution">
    <text evidence="14">The sequence shown here is derived from an EMBL/GenBank/DDBJ whole genome shotgun (WGS) entry which is preliminary data.</text>
</comment>
<dbReference type="InterPro" id="IPR001930">
    <property type="entry name" value="Peptidase_M1"/>
</dbReference>
<evidence type="ECO:0000256" key="2">
    <source>
        <dbReference type="ARBA" id="ARBA00001947"/>
    </source>
</evidence>
<dbReference type="InterPro" id="IPR016024">
    <property type="entry name" value="ARM-type_fold"/>
</dbReference>
<dbReference type="GO" id="GO:0070006">
    <property type="term" value="F:metalloaminopeptidase activity"/>
    <property type="evidence" value="ECO:0007669"/>
    <property type="project" value="TreeGrafter"/>
</dbReference>
<evidence type="ECO:0000259" key="13">
    <source>
        <dbReference type="Pfam" id="PF17900"/>
    </source>
</evidence>
<dbReference type="SUPFAM" id="SSF63737">
    <property type="entry name" value="Leukotriene A4 hydrolase N-terminal domain"/>
    <property type="match status" value="1"/>
</dbReference>
<dbReference type="GO" id="GO:0008270">
    <property type="term" value="F:zinc ion binding"/>
    <property type="evidence" value="ECO:0007669"/>
    <property type="project" value="InterPro"/>
</dbReference>
<evidence type="ECO:0000259" key="12">
    <source>
        <dbReference type="Pfam" id="PF01433"/>
    </source>
</evidence>
<comment type="similarity">
    <text evidence="3">Belongs to the peptidase M1 family.</text>
</comment>
<dbReference type="Pfam" id="PF01433">
    <property type="entry name" value="Peptidase_M1"/>
    <property type="match status" value="1"/>
</dbReference>
<keyword evidence="7" id="KW-0645">Protease</keyword>
<name>A0A931EAP7_9FLAO</name>
<accession>A0A931EAP7</accession>
<keyword evidence="11" id="KW-0482">Metalloprotease</keyword>
<evidence type="ECO:0000256" key="4">
    <source>
        <dbReference type="ARBA" id="ARBA00012564"/>
    </source>
</evidence>
<dbReference type="InterPro" id="IPR050344">
    <property type="entry name" value="Peptidase_M1_aminopeptidases"/>
</dbReference>
<dbReference type="GO" id="GO:0016020">
    <property type="term" value="C:membrane"/>
    <property type="evidence" value="ECO:0007669"/>
    <property type="project" value="TreeGrafter"/>
</dbReference>
<keyword evidence="10" id="KW-0862">Zinc</keyword>
<evidence type="ECO:0000256" key="10">
    <source>
        <dbReference type="ARBA" id="ARBA00022833"/>
    </source>
</evidence>
<dbReference type="InterPro" id="IPR014782">
    <property type="entry name" value="Peptidase_M1_dom"/>
</dbReference>
<evidence type="ECO:0000256" key="8">
    <source>
        <dbReference type="ARBA" id="ARBA00022723"/>
    </source>
</evidence>
<reference evidence="14" key="1">
    <citation type="submission" date="2020-11" db="EMBL/GenBank/DDBJ databases">
        <title>Genome seq and assembly of Planobacterium sp.</title>
        <authorList>
            <person name="Chhetri G."/>
        </authorList>
    </citation>
    <scope>NUCLEOTIDE SEQUENCE</scope>
    <source>
        <strain evidence="14">GCR5</strain>
    </source>
</reference>